<dbReference type="PANTHER" id="PTHR21879:SF17">
    <property type="entry name" value="LD24139P"/>
    <property type="match status" value="1"/>
</dbReference>
<feature type="transmembrane region" description="Helical" evidence="2">
    <location>
        <begin position="21"/>
        <end position="40"/>
    </location>
</feature>
<feature type="compositionally biased region" description="Gly residues" evidence="1">
    <location>
        <begin position="100"/>
        <end position="113"/>
    </location>
</feature>
<evidence type="ECO:0000313" key="3">
    <source>
        <dbReference type="EMBL" id="CAD7394518.1"/>
    </source>
</evidence>
<feature type="region of interest" description="Disordered" evidence="1">
    <location>
        <begin position="85"/>
        <end position="115"/>
    </location>
</feature>
<feature type="transmembrane region" description="Helical" evidence="2">
    <location>
        <begin position="46"/>
        <end position="70"/>
    </location>
</feature>
<proteinExistence type="predicted"/>
<keyword evidence="2" id="KW-0812">Transmembrane</keyword>
<name>A0A7R9GRZ6_TIMCR</name>
<organism evidence="3">
    <name type="scientific">Timema cristinae</name>
    <name type="common">Walking stick</name>
    <dbReference type="NCBI Taxonomy" id="61476"/>
    <lineage>
        <taxon>Eukaryota</taxon>
        <taxon>Metazoa</taxon>
        <taxon>Ecdysozoa</taxon>
        <taxon>Arthropoda</taxon>
        <taxon>Hexapoda</taxon>
        <taxon>Insecta</taxon>
        <taxon>Pterygota</taxon>
        <taxon>Neoptera</taxon>
        <taxon>Polyneoptera</taxon>
        <taxon>Phasmatodea</taxon>
        <taxon>Timematodea</taxon>
        <taxon>Timematoidea</taxon>
        <taxon>Timematidae</taxon>
        <taxon>Timema</taxon>
    </lineage>
</organism>
<dbReference type="GO" id="GO:0016020">
    <property type="term" value="C:membrane"/>
    <property type="evidence" value="ECO:0007669"/>
    <property type="project" value="TreeGrafter"/>
</dbReference>
<dbReference type="PANTHER" id="PTHR21879">
    <property type="entry name" value="FI03362P-RELATED-RELATED"/>
    <property type="match status" value="1"/>
</dbReference>
<evidence type="ECO:0000256" key="2">
    <source>
        <dbReference type="SAM" id="Phobius"/>
    </source>
</evidence>
<keyword evidence="2" id="KW-0472">Membrane</keyword>
<dbReference type="InterPro" id="IPR012464">
    <property type="entry name" value="DUF1676"/>
</dbReference>
<gene>
    <name evidence="3" type="ORF">TCEB3V08_LOCUS2442</name>
</gene>
<dbReference type="AlphaFoldDB" id="A0A7R9GRZ6"/>
<evidence type="ECO:0000256" key="1">
    <source>
        <dbReference type="SAM" id="MobiDB-lite"/>
    </source>
</evidence>
<reference evidence="3" key="1">
    <citation type="submission" date="2020-11" db="EMBL/GenBank/DDBJ databases">
        <authorList>
            <person name="Tran Van P."/>
        </authorList>
    </citation>
    <scope>NUCLEOTIDE SEQUENCE</scope>
</reference>
<feature type="compositionally biased region" description="Low complexity" evidence="1">
    <location>
        <begin position="90"/>
        <end position="99"/>
    </location>
</feature>
<dbReference type="Pfam" id="PF07898">
    <property type="entry name" value="DUF1676"/>
    <property type="match status" value="1"/>
</dbReference>
<keyword evidence="2" id="KW-1133">Transmembrane helix</keyword>
<accession>A0A7R9GRZ6</accession>
<protein>
    <submittedName>
        <fullName evidence="3">Uncharacterized protein</fullName>
    </submittedName>
</protein>
<sequence>MKVTRLHQADADETGRGKKKLIKTLLPLLLGIGVKLFALIPAGIGLVGIIAAKALIISKLALILAGIIAIQKFFGGGGMSGWNSGGGAASGWSSPSTGGWSSGGSSGGWGTSGSGSSPVYRSFGGADAHEMAYKAQLPDKQ</sequence>
<dbReference type="EMBL" id="OC316991">
    <property type="protein sequence ID" value="CAD7394518.1"/>
    <property type="molecule type" value="Genomic_DNA"/>
</dbReference>